<organism evidence="1">
    <name type="scientific">Tanacetum cinerariifolium</name>
    <name type="common">Dalmatian daisy</name>
    <name type="synonym">Chrysanthemum cinerariifolium</name>
    <dbReference type="NCBI Taxonomy" id="118510"/>
    <lineage>
        <taxon>Eukaryota</taxon>
        <taxon>Viridiplantae</taxon>
        <taxon>Streptophyta</taxon>
        <taxon>Embryophyta</taxon>
        <taxon>Tracheophyta</taxon>
        <taxon>Spermatophyta</taxon>
        <taxon>Magnoliopsida</taxon>
        <taxon>eudicotyledons</taxon>
        <taxon>Gunneridae</taxon>
        <taxon>Pentapetalae</taxon>
        <taxon>asterids</taxon>
        <taxon>campanulids</taxon>
        <taxon>Asterales</taxon>
        <taxon>Asteraceae</taxon>
        <taxon>Asteroideae</taxon>
        <taxon>Anthemideae</taxon>
        <taxon>Anthemidinae</taxon>
        <taxon>Tanacetum</taxon>
    </lineage>
</organism>
<dbReference type="EMBL" id="BKCJ011100262">
    <property type="protein sequence ID" value="GFC85504.1"/>
    <property type="molecule type" value="Genomic_DNA"/>
</dbReference>
<proteinExistence type="predicted"/>
<feature type="non-terminal residue" evidence="1">
    <location>
        <position position="135"/>
    </location>
</feature>
<comment type="caution">
    <text evidence="1">The sequence shown here is derived from an EMBL/GenBank/DDBJ whole genome shotgun (WGS) entry which is preliminary data.</text>
</comment>
<name>A0A699RSH7_TANCI</name>
<dbReference type="PANTHER" id="PTHR48462">
    <property type="entry name" value="PROTEIN, PUTATIVE-RELATED"/>
    <property type="match status" value="1"/>
</dbReference>
<dbReference type="PANTHER" id="PTHR48462:SF1">
    <property type="entry name" value="PROTEIN, PUTATIVE-RELATED"/>
    <property type="match status" value="1"/>
</dbReference>
<sequence length="135" mass="15059">MAWYLDDGTIIGDTLIMGEENPRSRFASVFLPNIARPMHGVKLLGGPASADFDFSSELMLKRVAKSIELMDVVVKINDPRCKLPLLRACAGISKLYFAMRRCPPRVFKQAQCSFDAALRFALERIVSTFGHGFCD</sequence>
<accession>A0A699RSH7</accession>
<reference evidence="1" key="1">
    <citation type="journal article" date="2019" name="Sci. Rep.">
        <title>Draft genome of Tanacetum cinerariifolium, the natural source of mosquito coil.</title>
        <authorList>
            <person name="Yamashiro T."/>
            <person name="Shiraishi A."/>
            <person name="Satake H."/>
            <person name="Nakayama K."/>
        </authorList>
    </citation>
    <scope>NUCLEOTIDE SEQUENCE</scope>
</reference>
<dbReference type="AlphaFoldDB" id="A0A699RSH7"/>
<evidence type="ECO:0000313" key="1">
    <source>
        <dbReference type="EMBL" id="GFC85504.1"/>
    </source>
</evidence>
<gene>
    <name evidence="1" type="ORF">Tci_857474</name>
</gene>
<protein>
    <recommendedName>
        <fullName evidence="2">Reverse transcriptase domain-containing protein</fullName>
    </recommendedName>
</protein>
<evidence type="ECO:0008006" key="2">
    <source>
        <dbReference type="Google" id="ProtNLM"/>
    </source>
</evidence>